<accession>A0A8E7EK85</accession>
<sequence length="114" mass="13476">MTLIEILLIILIVLIVAFLLFWFYQGSSGRVSLRRPVESRVDEYLDRRFAQLVEEWGVVRRPKLKRFKEERGSTLDADEMKIAEVKKFENEFIENLSELEARLDALEKSLESKK</sequence>
<dbReference type="Proteomes" id="UP000680656">
    <property type="component" value="Chromosome"/>
</dbReference>
<dbReference type="KEGG" id="mrtj:KHC33_05260"/>
<keyword evidence="3" id="KW-1185">Reference proteome</keyword>
<feature type="transmembrane region" description="Helical" evidence="1">
    <location>
        <begin position="6"/>
        <end position="24"/>
    </location>
</feature>
<reference evidence="2 3" key="1">
    <citation type="submission" date="2021-05" db="EMBL/GenBank/DDBJ databases">
        <title>A novel Methanospirillum isolate from a pyrite-forming mixed culture.</title>
        <authorList>
            <person name="Bunk B."/>
            <person name="Sproer C."/>
            <person name="Spring S."/>
            <person name="Pester M."/>
        </authorList>
    </citation>
    <scope>NUCLEOTIDE SEQUENCE [LARGE SCALE GENOMIC DNA]</scope>
    <source>
        <strain evidence="2 3">J.3.6.1-F.2.7.3</strain>
    </source>
</reference>
<keyword evidence="1" id="KW-1133">Transmembrane helix</keyword>
<evidence type="ECO:0000313" key="3">
    <source>
        <dbReference type="Proteomes" id="UP000680656"/>
    </source>
</evidence>
<name>A0A8E7EK85_9EURY</name>
<organism evidence="2 3">
    <name type="scientific">Methanospirillum purgamenti</name>
    <dbReference type="NCBI Taxonomy" id="2834276"/>
    <lineage>
        <taxon>Archaea</taxon>
        <taxon>Methanobacteriati</taxon>
        <taxon>Methanobacteriota</taxon>
        <taxon>Stenosarchaea group</taxon>
        <taxon>Methanomicrobia</taxon>
        <taxon>Methanomicrobiales</taxon>
        <taxon>Methanospirillaceae</taxon>
        <taxon>Methanospirillum</taxon>
    </lineage>
</organism>
<protein>
    <submittedName>
        <fullName evidence="2">Uncharacterized protein</fullName>
    </submittedName>
</protein>
<gene>
    <name evidence="2" type="ORF">KHC33_05260</name>
</gene>
<dbReference type="RefSeq" id="WP_214420689.1">
    <property type="nucleotide sequence ID" value="NZ_CP075546.1"/>
</dbReference>
<dbReference type="AlphaFoldDB" id="A0A8E7EK85"/>
<evidence type="ECO:0000256" key="1">
    <source>
        <dbReference type="SAM" id="Phobius"/>
    </source>
</evidence>
<dbReference type="GeneID" id="65567744"/>
<proteinExistence type="predicted"/>
<keyword evidence="1" id="KW-0812">Transmembrane</keyword>
<keyword evidence="1" id="KW-0472">Membrane</keyword>
<evidence type="ECO:0000313" key="2">
    <source>
        <dbReference type="EMBL" id="QVV89909.1"/>
    </source>
</evidence>
<dbReference type="EMBL" id="CP075546">
    <property type="protein sequence ID" value="QVV89909.1"/>
    <property type="molecule type" value="Genomic_DNA"/>
</dbReference>